<dbReference type="PATRIC" id="fig|1423792.3.peg.1477"/>
<dbReference type="PANTHER" id="PTHR39177">
    <property type="entry name" value="ABC TRANSPORTER PERMEASE YTRC-RELATED"/>
    <property type="match status" value="1"/>
</dbReference>
<dbReference type="Proteomes" id="UP000051330">
    <property type="component" value="Unassembled WGS sequence"/>
</dbReference>
<proteinExistence type="predicted"/>
<feature type="transmembrane region" description="Helical" evidence="1">
    <location>
        <begin position="180"/>
        <end position="197"/>
    </location>
</feature>
<dbReference type="EMBL" id="AZEC01000002">
    <property type="protein sequence ID" value="KRL14292.1"/>
    <property type="molecule type" value="Genomic_DNA"/>
</dbReference>
<name>A0A0R1N7K1_9LACO</name>
<dbReference type="AlphaFoldDB" id="A0A0R1N7K1"/>
<organism evidence="2 3">
    <name type="scientific">Schleiferilactobacillus perolens DSM 12744</name>
    <dbReference type="NCBI Taxonomy" id="1423792"/>
    <lineage>
        <taxon>Bacteria</taxon>
        <taxon>Bacillati</taxon>
        <taxon>Bacillota</taxon>
        <taxon>Bacilli</taxon>
        <taxon>Lactobacillales</taxon>
        <taxon>Lactobacillaceae</taxon>
        <taxon>Schleiferilactobacillus</taxon>
    </lineage>
</organism>
<dbReference type="PANTHER" id="PTHR39177:SF1">
    <property type="entry name" value="ABC TRANSPORTER PERMEASE YTRC-RELATED"/>
    <property type="match status" value="1"/>
</dbReference>
<evidence type="ECO:0000313" key="3">
    <source>
        <dbReference type="Proteomes" id="UP000051330"/>
    </source>
</evidence>
<evidence type="ECO:0000256" key="1">
    <source>
        <dbReference type="SAM" id="Phobius"/>
    </source>
</evidence>
<feature type="transmembrane region" description="Helical" evidence="1">
    <location>
        <begin position="93"/>
        <end position="113"/>
    </location>
</feature>
<protein>
    <recommendedName>
        <fullName evidence="4">ABC-2 family transporter protein</fullName>
    </recommendedName>
</protein>
<feature type="transmembrane region" description="Helical" evidence="1">
    <location>
        <begin position="16"/>
        <end position="38"/>
    </location>
</feature>
<comment type="caution">
    <text evidence="2">The sequence shown here is derived from an EMBL/GenBank/DDBJ whole genome shotgun (WGS) entry which is preliminary data.</text>
</comment>
<sequence>MTNKKVRQLILERHRVWLILIAVLTLLLGLFLGTNHLANRATTNEYIPSARSFTKEYRDYVGDEKISYQEFVRRQKTEYIGDKGNKITFGTSMLFIEPFIIMALVAGVLMMFMDQNSQFNRLLFSSGVARKRILMAKILPYVAVVLLSYLGAAAIIMLVYHFGIPARYLIIDWPNTMLNLVAFVGTLLFAFGLGAMFGTIIGTALPLVLTVAFLGLSGSSFFDQVTQFFHVQKQVWRYLDNAVSYTIIVLVLTMIFLGLTFWFYDRVSMENSGHYLLLEWLRPWVLLAFVIYVPIATGDWLFVGEKAISMGITGIIVLLLGYWYLYRPNLHWHRNRRQSA</sequence>
<feature type="transmembrane region" description="Helical" evidence="1">
    <location>
        <begin position="307"/>
        <end position="326"/>
    </location>
</feature>
<keyword evidence="1" id="KW-0812">Transmembrane</keyword>
<dbReference type="OrthoDB" id="2300050at2"/>
<evidence type="ECO:0000313" key="2">
    <source>
        <dbReference type="EMBL" id="KRL14292.1"/>
    </source>
</evidence>
<gene>
    <name evidence="2" type="ORF">FD09_GL001461</name>
</gene>
<keyword evidence="1" id="KW-0472">Membrane</keyword>
<feature type="transmembrane region" description="Helical" evidence="1">
    <location>
        <begin position="242"/>
        <end position="264"/>
    </location>
</feature>
<feature type="transmembrane region" description="Helical" evidence="1">
    <location>
        <begin position="276"/>
        <end position="295"/>
    </location>
</feature>
<keyword evidence="3" id="KW-1185">Reference proteome</keyword>
<dbReference type="InterPro" id="IPR053046">
    <property type="entry name" value="ABC-5_transporter"/>
</dbReference>
<feature type="transmembrane region" description="Helical" evidence="1">
    <location>
        <begin position="204"/>
        <end position="222"/>
    </location>
</feature>
<accession>A0A0R1N7K1</accession>
<dbReference type="STRING" id="1423792.FD09_GL001461"/>
<reference evidence="2 3" key="1">
    <citation type="journal article" date="2015" name="Genome Announc.">
        <title>Expanding the biotechnology potential of lactobacilli through comparative genomics of 213 strains and associated genera.</title>
        <authorList>
            <person name="Sun Z."/>
            <person name="Harris H.M."/>
            <person name="McCann A."/>
            <person name="Guo C."/>
            <person name="Argimon S."/>
            <person name="Zhang W."/>
            <person name="Yang X."/>
            <person name="Jeffery I.B."/>
            <person name="Cooney J.C."/>
            <person name="Kagawa T.F."/>
            <person name="Liu W."/>
            <person name="Song Y."/>
            <person name="Salvetti E."/>
            <person name="Wrobel A."/>
            <person name="Rasinkangas P."/>
            <person name="Parkhill J."/>
            <person name="Rea M.C."/>
            <person name="O'Sullivan O."/>
            <person name="Ritari J."/>
            <person name="Douillard F.P."/>
            <person name="Paul Ross R."/>
            <person name="Yang R."/>
            <person name="Briner A.E."/>
            <person name="Felis G.E."/>
            <person name="de Vos W.M."/>
            <person name="Barrangou R."/>
            <person name="Klaenhammer T.R."/>
            <person name="Caufield P.W."/>
            <person name="Cui Y."/>
            <person name="Zhang H."/>
            <person name="O'Toole P.W."/>
        </authorList>
    </citation>
    <scope>NUCLEOTIDE SEQUENCE [LARGE SCALE GENOMIC DNA]</scope>
    <source>
        <strain evidence="2 3">DSM 12744</strain>
    </source>
</reference>
<feature type="transmembrane region" description="Helical" evidence="1">
    <location>
        <begin position="134"/>
        <end position="160"/>
    </location>
</feature>
<dbReference type="RefSeq" id="WP_057818386.1">
    <property type="nucleotide sequence ID" value="NZ_AZEC01000002.1"/>
</dbReference>
<keyword evidence="1" id="KW-1133">Transmembrane helix</keyword>
<evidence type="ECO:0008006" key="4">
    <source>
        <dbReference type="Google" id="ProtNLM"/>
    </source>
</evidence>